<dbReference type="PANTHER" id="PTHR30408">
    <property type="entry name" value="TYPE-1 RESTRICTION ENZYME ECOKI SPECIFICITY PROTEIN"/>
    <property type="match status" value="1"/>
</dbReference>
<organism evidence="3 4">
    <name type="scientific">Sulfurirhabdus autotrophica</name>
    <dbReference type="NCBI Taxonomy" id="1706046"/>
    <lineage>
        <taxon>Bacteria</taxon>
        <taxon>Pseudomonadati</taxon>
        <taxon>Pseudomonadota</taxon>
        <taxon>Betaproteobacteria</taxon>
        <taxon>Nitrosomonadales</taxon>
        <taxon>Sulfuricellaceae</taxon>
        <taxon>Sulfurirhabdus</taxon>
    </lineage>
</organism>
<dbReference type="GO" id="GO:0009307">
    <property type="term" value="P:DNA restriction-modification system"/>
    <property type="evidence" value="ECO:0007669"/>
    <property type="project" value="UniProtKB-KW"/>
</dbReference>
<dbReference type="Proteomes" id="UP000295367">
    <property type="component" value="Unassembled WGS sequence"/>
</dbReference>
<evidence type="ECO:0000256" key="1">
    <source>
        <dbReference type="ARBA" id="ARBA00022747"/>
    </source>
</evidence>
<keyword evidence="2" id="KW-0238">DNA-binding</keyword>
<evidence type="ECO:0000313" key="3">
    <source>
        <dbReference type="EMBL" id="TCV85813.1"/>
    </source>
</evidence>
<dbReference type="SUPFAM" id="SSF116734">
    <property type="entry name" value="DNA methylase specificity domain"/>
    <property type="match status" value="2"/>
</dbReference>
<comment type="caution">
    <text evidence="3">The sequence shown here is derived from an EMBL/GenBank/DDBJ whole genome shotgun (WGS) entry which is preliminary data.</text>
</comment>
<keyword evidence="3" id="KW-0540">Nuclease</keyword>
<evidence type="ECO:0000256" key="2">
    <source>
        <dbReference type="ARBA" id="ARBA00023125"/>
    </source>
</evidence>
<dbReference type="RefSeq" id="WP_189836509.1">
    <property type="nucleotide sequence ID" value="NZ_BHVT01000037.1"/>
</dbReference>
<keyword evidence="1" id="KW-0680">Restriction system</keyword>
<evidence type="ECO:0000313" key="4">
    <source>
        <dbReference type="Proteomes" id="UP000295367"/>
    </source>
</evidence>
<reference evidence="3 4" key="1">
    <citation type="submission" date="2019-03" db="EMBL/GenBank/DDBJ databases">
        <title>Genomic Encyclopedia of Type Strains, Phase IV (KMG-IV): sequencing the most valuable type-strain genomes for metagenomic binning, comparative biology and taxonomic classification.</title>
        <authorList>
            <person name="Goeker M."/>
        </authorList>
    </citation>
    <scope>NUCLEOTIDE SEQUENCE [LARGE SCALE GENOMIC DNA]</scope>
    <source>
        <strain evidence="3 4">DSM 100309</strain>
    </source>
</reference>
<protein>
    <submittedName>
        <fullName evidence="3">Restriction endonuclease S subunit</fullName>
    </submittedName>
</protein>
<dbReference type="EMBL" id="SMCO01000008">
    <property type="protein sequence ID" value="TCV85813.1"/>
    <property type="molecule type" value="Genomic_DNA"/>
</dbReference>
<dbReference type="GO" id="GO:0003677">
    <property type="term" value="F:DNA binding"/>
    <property type="evidence" value="ECO:0007669"/>
    <property type="project" value="UniProtKB-KW"/>
</dbReference>
<dbReference type="InterPro" id="IPR052021">
    <property type="entry name" value="Type-I_RS_S_subunit"/>
</dbReference>
<accession>A0A4R3Y6H4</accession>
<name>A0A4R3Y6H4_9PROT</name>
<dbReference type="Gene3D" id="3.90.220.20">
    <property type="entry name" value="DNA methylase specificity domains"/>
    <property type="match status" value="2"/>
</dbReference>
<dbReference type="GO" id="GO:0004519">
    <property type="term" value="F:endonuclease activity"/>
    <property type="evidence" value="ECO:0007669"/>
    <property type="project" value="UniProtKB-KW"/>
</dbReference>
<keyword evidence="4" id="KW-1185">Reference proteome</keyword>
<gene>
    <name evidence="3" type="ORF">EDC63_10821</name>
</gene>
<proteinExistence type="predicted"/>
<keyword evidence="3" id="KW-0378">Hydrolase</keyword>
<dbReference type="PANTHER" id="PTHR30408:SF12">
    <property type="entry name" value="TYPE I RESTRICTION ENZYME MJAVIII SPECIFICITY SUBUNIT"/>
    <property type="match status" value="1"/>
</dbReference>
<sequence>MSKANWRKVKFGEVVRLSKARCQDPLAEGVERFVGLEHLEPGDLRIRSWGSVADGVTFTSVFKPGQVLFGKRRAYQRKVAVADFTGVCSGDIYVLETLDANVLLPELLPFICQTEAFFDHAVGTSAGSLSPRTNWKSLAEFEFFLPPMVEQFPLRDLLVAVRDCSDSLSSLLQPTNQLMAARLDALYWQSNLPDDQCVQTEFFRFPKQWRLLRLPGIVLSQPNALTAGPFGTIFKARDFRDSGIPIIQLRHITKSGFAWGESTTFMDQAVYERLHVPYTVKPGDLLIAKMGEPPGMTCIYPPRSPTAMVTPDVIKASIDPDVALAEYMTLVFNNGRTARAISKFMKGGTRTRVSLDNFYSIGLPIPSLAEQAAIVEECAGISNTLTLAAQRNRGLIAFRRKLTAEAFIGGGNV</sequence>
<dbReference type="AlphaFoldDB" id="A0A4R3Y6H4"/>
<keyword evidence="3" id="KW-0255">Endonuclease</keyword>
<dbReference type="InterPro" id="IPR044946">
    <property type="entry name" value="Restrct_endonuc_typeI_TRD_sf"/>
</dbReference>